<dbReference type="SMART" id="SM00220">
    <property type="entry name" value="S_TKc"/>
    <property type="match status" value="1"/>
</dbReference>
<dbReference type="GO" id="GO:0004674">
    <property type="term" value="F:protein serine/threonine kinase activity"/>
    <property type="evidence" value="ECO:0007669"/>
    <property type="project" value="UniProtKB-EC"/>
</dbReference>
<evidence type="ECO:0000259" key="9">
    <source>
        <dbReference type="PROSITE" id="PS50011"/>
    </source>
</evidence>
<dbReference type="PROSITE" id="PS00107">
    <property type="entry name" value="PROTEIN_KINASE_ATP"/>
    <property type="match status" value="1"/>
</dbReference>
<dbReference type="Gene3D" id="1.10.510.10">
    <property type="entry name" value="Transferase(Phosphotransferase) domain 1"/>
    <property type="match status" value="1"/>
</dbReference>
<evidence type="ECO:0000256" key="5">
    <source>
        <dbReference type="ARBA" id="ARBA00022777"/>
    </source>
</evidence>
<dbReference type="Pfam" id="PF00069">
    <property type="entry name" value="Pkinase"/>
    <property type="match status" value="1"/>
</dbReference>
<sequence length="507" mass="54079">MSGGRLAGRYTLIRPLGSGGMGKVWLARDEMLDREVAVKELTLPEGLDEQGRAEAVARAVREAQATAQLRHPGVVALHDVIVEYGRPWLIMELLRGRTLGEAITQEGALPPATVARIGADVLEALTAAHSRGLQHRDVKPGNVFLTDSGRVVLTDFGIARQEGQATLTQAGLMIGSPGFIAPERLEGEAGGPPSDLWSLGATLFAAAEGVSAYEGTAMERIQATLTMPPRPPHRSGPLAPVLSAMMARHPAARPDPWSTVHALRQVAVGQSAPPLARQDPTVPGVIARPRSRRRWWLWLVPAGAVVVAGAVAAALVFSRGGTAAPTAFTLPVDMCGLLTPSQVGEVLGTGQPPKGVQSVADSDDRLGVSCDWTVSGRGVSVVAQRDSDTPQPWSMTTESARRLMESQRVWIGKYQELQWSWKEIGAKGPFTAKVSKAQPLQGVGEEGYTYELSAQGRVHTAVVMYRVANLVIQVEFTTLASRPTDDQVKRTALTVARQSEQALRSGG</sequence>
<feature type="binding site" evidence="7">
    <location>
        <position position="39"/>
    </location>
    <ligand>
        <name>ATP</name>
        <dbReference type="ChEBI" id="CHEBI:30616"/>
    </ligand>
</feature>
<evidence type="ECO:0000256" key="8">
    <source>
        <dbReference type="SAM" id="Phobius"/>
    </source>
</evidence>
<dbReference type="SUPFAM" id="SSF56112">
    <property type="entry name" value="Protein kinase-like (PK-like)"/>
    <property type="match status" value="1"/>
</dbReference>
<accession>A0ABW4TC81</accession>
<gene>
    <name evidence="10" type="ORF">ACFSKW_41475</name>
</gene>
<dbReference type="EC" id="2.7.11.1" evidence="1"/>
<feature type="transmembrane region" description="Helical" evidence="8">
    <location>
        <begin position="295"/>
        <end position="317"/>
    </location>
</feature>
<dbReference type="InterPro" id="IPR017441">
    <property type="entry name" value="Protein_kinase_ATP_BS"/>
</dbReference>
<keyword evidence="2" id="KW-0723">Serine/threonine-protein kinase</keyword>
<dbReference type="InterPro" id="IPR011009">
    <property type="entry name" value="Kinase-like_dom_sf"/>
</dbReference>
<evidence type="ECO:0000256" key="6">
    <source>
        <dbReference type="ARBA" id="ARBA00022840"/>
    </source>
</evidence>
<evidence type="ECO:0000313" key="10">
    <source>
        <dbReference type="EMBL" id="MFD1937964.1"/>
    </source>
</evidence>
<evidence type="ECO:0000256" key="3">
    <source>
        <dbReference type="ARBA" id="ARBA00022679"/>
    </source>
</evidence>
<dbReference type="PANTHER" id="PTHR43289">
    <property type="entry name" value="MITOGEN-ACTIVATED PROTEIN KINASE KINASE KINASE 20-RELATED"/>
    <property type="match status" value="1"/>
</dbReference>
<keyword evidence="5 10" id="KW-0418">Kinase</keyword>
<keyword evidence="8" id="KW-0472">Membrane</keyword>
<dbReference type="InterPro" id="IPR008271">
    <property type="entry name" value="Ser/Thr_kinase_AS"/>
</dbReference>
<proteinExistence type="predicted"/>
<dbReference type="RefSeq" id="WP_379579605.1">
    <property type="nucleotide sequence ID" value="NZ_JBHUFV010000061.1"/>
</dbReference>
<keyword evidence="6 7" id="KW-0067">ATP-binding</keyword>
<evidence type="ECO:0000256" key="7">
    <source>
        <dbReference type="PROSITE-ProRule" id="PRU10141"/>
    </source>
</evidence>
<keyword evidence="8" id="KW-0812">Transmembrane</keyword>
<name>A0ABW4TC81_9ACTN</name>
<keyword evidence="4 7" id="KW-0547">Nucleotide-binding</keyword>
<dbReference type="EMBL" id="JBHUFV010000061">
    <property type="protein sequence ID" value="MFD1937964.1"/>
    <property type="molecule type" value="Genomic_DNA"/>
</dbReference>
<evidence type="ECO:0000256" key="4">
    <source>
        <dbReference type="ARBA" id="ARBA00022741"/>
    </source>
</evidence>
<dbReference type="PANTHER" id="PTHR43289:SF6">
    <property type="entry name" value="SERINE_THREONINE-PROTEIN KINASE NEKL-3"/>
    <property type="match status" value="1"/>
</dbReference>
<evidence type="ECO:0000256" key="2">
    <source>
        <dbReference type="ARBA" id="ARBA00022527"/>
    </source>
</evidence>
<dbReference type="CDD" id="cd14014">
    <property type="entry name" value="STKc_PknB_like"/>
    <property type="match status" value="1"/>
</dbReference>
<feature type="domain" description="Protein kinase" evidence="9">
    <location>
        <begin position="10"/>
        <end position="264"/>
    </location>
</feature>
<reference evidence="11" key="1">
    <citation type="journal article" date="2019" name="Int. J. Syst. Evol. Microbiol.">
        <title>The Global Catalogue of Microorganisms (GCM) 10K type strain sequencing project: providing services to taxonomists for standard genome sequencing and annotation.</title>
        <authorList>
            <consortium name="The Broad Institute Genomics Platform"/>
            <consortium name="The Broad Institute Genome Sequencing Center for Infectious Disease"/>
            <person name="Wu L."/>
            <person name="Ma J."/>
        </authorList>
    </citation>
    <scope>NUCLEOTIDE SEQUENCE [LARGE SCALE GENOMIC DNA]</scope>
    <source>
        <strain evidence="11">ICMP 6774ER</strain>
    </source>
</reference>
<comment type="caution">
    <text evidence="10">The sequence shown here is derived from an EMBL/GenBank/DDBJ whole genome shotgun (WGS) entry which is preliminary data.</text>
</comment>
<keyword evidence="8" id="KW-1133">Transmembrane helix</keyword>
<evidence type="ECO:0000256" key="1">
    <source>
        <dbReference type="ARBA" id="ARBA00012513"/>
    </source>
</evidence>
<dbReference type="InterPro" id="IPR000719">
    <property type="entry name" value="Prot_kinase_dom"/>
</dbReference>
<dbReference type="PROSITE" id="PS50011">
    <property type="entry name" value="PROTEIN_KINASE_DOM"/>
    <property type="match status" value="1"/>
</dbReference>
<evidence type="ECO:0000313" key="11">
    <source>
        <dbReference type="Proteomes" id="UP001597368"/>
    </source>
</evidence>
<keyword evidence="3 10" id="KW-0808">Transferase</keyword>
<dbReference type="Gene3D" id="3.30.200.20">
    <property type="entry name" value="Phosphorylase Kinase, domain 1"/>
    <property type="match status" value="1"/>
</dbReference>
<protein>
    <recommendedName>
        <fullName evidence="1">non-specific serine/threonine protein kinase</fullName>
        <ecNumber evidence="1">2.7.11.1</ecNumber>
    </recommendedName>
</protein>
<dbReference type="Proteomes" id="UP001597368">
    <property type="component" value="Unassembled WGS sequence"/>
</dbReference>
<dbReference type="PROSITE" id="PS00108">
    <property type="entry name" value="PROTEIN_KINASE_ST"/>
    <property type="match status" value="1"/>
</dbReference>
<organism evidence="10 11">
    <name type="scientific">Nonomuraea mangrovi</name>
    <dbReference type="NCBI Taxonomy" id="2316207"/>
    <lineage>
        <taxon>Bacteria</taxon>
        <taxon>Bacillati</taxon>
        <taxon>Actinomycetota</taxon>
        <taxon>Actinomycetes</taxon>
        <taxon>Streptosporangiales</taxon>
        <taxon>Streptosporangiaceae</taxon>
        <taxon>Nonomuraea</taxon>
    </lineage>
</organism>
<keyword evidence="11" id="KW-1185">Reference proteome</keyword>